<reference evidence="1 2" key="1">
    <citation type="submission" date="2021-02" db="EMBL/GenBank/DDBJ databases">
        <title>Bacillus sp. RD4P76, an endophyte from a halophyte.</title>
        <authorList>
            <person name="Sun J.-Q."/>
        </authorList>
    </citation>
    <scope>NUCLEOTIDE SEQUENCE [LARGE SCALE GENOMIC DNA]</scope>
    <source>
        <strain evidence="1 2">RD4P76</strain>
    </source>
</reference>
<name>A0ABS2DLJ3_9BACI</name>
<comment type="caution">
    <text evidence="1">The sequence shown here is derived from an EMBL/GenBank/DDBJ whole genome shotgun (WGS) entry which is preliminary data.</text>
</comment>
<gene>
    <name evidence="1" type="ORF">JR050_16810</name>
</gene>
<evidence type="ECO:0000313" key="1">
    <source>
        <dbReference type="EMBL" id="MBM6619323.1"/>
    </source>
</evidence>
<dbReference type="Proteomes" id="UP001518925">
    <property type="component" value="Unassembled WGS sequence"/>
</dbReference>
<dbReference type="EMBL" id="JAFELM010000043">
    <property type="protein sequence ID" value="MBM6619323.1"/>
    <property type="molecule type" value="Genomic_DNA"/>
</dbReference>
<dbReference type="RefSeq" id="WP_204204777.1">
    <property type="nucleotide sequence ID" value="NZ_JAFELM010000043.1"/>
</dbReference>
<protein>
    <submittedName>
        <fullName evidence="1">Uncharacterized protein</fullName>
    </submittedName>
</protein>
<organism evidence="1 2">
    <name type="scientific">Bacillus suaedaesalsae</name>
    <dbReference type="NCBI Taxonomy" id="2810349"/>
    <lineage>
        <taxon>Bacteria</taxon>
        <taxon>Bacillati</taxon>
        <taxon>Bacillota</taxon>
        <taxon>Bacilli</taxon>
        <taxon>Bacillales</taxon>
        <taxon>Bacillaceae</taxon>
        <taxon>Bacillus</taxon>
    </lineage>
</organism>
<proteinExistence type="predicted"/>
<sequence length="85" mass="9918">MYRTNIDGQKVVIRFTQTQQSFDYHIVDEAIKSILQLQSKILLYKKQCIATIIDSFGYVVSYVQDGEILDIQIQNIIPFDNVFNK</sequence>
<keyword evidence="2" id="KW-1185">Reference proteome</keyword>
<accession>A0ABS2DLJ3</accession>
<evidence type="ECO:0000313" key="2">
    <source>
        <dbReference type="Proteomes" id="UP001518925"/>
    </source>
</evidence>